<dbReference type="PANTHER" id="PTHR39638">
    <property type="entry name" value="YCF35"/>
    <property type="match status" value="1"/>
</dbReference>
<dbReference type="KEGG" id="atm:ANT_16490"/>
<evidence type="ECO:0000313" key="2">
    <source>
        <dbReference type="Proteomes" id="UP000008922"/>
    </source>
</evidence>
<gene>
    <name evidence="1" type="ordered locus">ANT_16490</name>
</gene>
<dbReference type="eggNOG" id="ENOG50327C4">
    <property type="taxonomic scope" value="Bacteria"/>
</dbReference>
<dbReference type="InParanoid" id="E8N5G1"/>
<dbReference type="OrthoDB" id="163953at2"/>
<sequence length="126" mass="14837">MSHFSRIQTELMEKEYLLLALKDLGIEYQEGELTIQGFAGTTMPVEIRIPLKFSFDIGFRKGNNGYELVADWYGVRGLNRYQFLKKLKQRYAYHVTRAKLEKQGFALVEEEVKETGQIRLLLRRMQ</sequence>
<dbReference type="Pfam" id="PF06868">
    <property type="entry name" value="DUF1257"/>
    <property type="match status" value="1"/>
</dbReference>
<dbReference type="RefSeq" id="WP_013560054.1">
    <property type="nucleotide sequence ID" value="NC_014960.1"/>
</dbReference>
<proteinExistence type="predicted"/>
<evidence type="ECO:0008006" key="3">
    <source>
        <dbReference type="Google" id="ProtNLM"/>
    </source>
</evidence>
<dbReference type="AlphaFoldDB" id="E8N5G1"/>
<dbReference type="Proteomes" id="UP000008922">
    <property type="component" value="Chromosome"/>
</dbReference>
<protein>
    <recommendedName>
        <fullName evidence="3">DUF1257 domain-containing protein</fullName>
    </recommendedName>
</protein>
<dbReference type="PANTHER" id="PTHR39638:SF2">
    <property type="entry name" value="YCF35"/>
    <property type="match status" value="1"/>
</dbReference>
<evidence type="ECO:0000313" key="1">
    <source>
        <dbReference type="EMBL" id="BAJ63675.1"/>
    </source>
</evidence>
<dbReference type="HOGENOM" id="CLU_145470_0_0_0"/>
<name>E8N5G1_ANATU</name>
<dbReference type="InterPro" id="IPR009666">
    <property type="entry name" value="Uncharacterised_Ycf35"/>
</dbReference>
<dbReference type="STRING" id="926569.ANT_16490"/>
<dbReference type="EMBL" id="AP012029">
    <property type="protein sequence ID" value="BAJ63675.1"/>
    <property type="molecule type" value="Genomic_DNA"/>
</dbReference>
<accession>E8N5G1</accession>
<reference evidence="1 2" key="1">
    <citation type="submission" date="2010-12" db="EMBL/GenBank/DDBJ databases">
        <title>Whole genome sequence of Anaerolinea thermophila UNI-1.</title>
        <authorList>
            <person name="Narita-Yamada S."/>
            <person name="Kishi E."/>
            <person name="Watanabe Y."/>
            <person name="Takasaki K."/>
            <person name="Ankai A."/>
            <person name="Oguchi A."/>
            <person name="Fukui S."/>
            <person name="Takahashi M."/>
            <person name="Yashiro I."/>
            <person name="Hosoyama A."/>
            <person name="Sekiguchi Y."/>
            <person name="Hanada S."/>
            <person name="Fujita N."/>
        </authorList>
    </citation>
    <scope>NUCLEOTIDE SEQUENCE [LARGE SCALE GENOMIC DNA]</scope>
    <source>
        <strain evidence="2">DSM 14523 / JCM 11388 / NBRC 100420 / UNI-1</strain>
    </source>
</reference>
<keyword evidence="2" id="KW-1185">Reference proteome</keyword>
<organism evidence="1 2">
    <name type="scientific">Anaerolinea thermophila (strain DSM 14523 / JCM 11388 / NBRC 100420 / UNI-1)</name>
    <dbReference type="NCBI Taxonomy" id="926569"/>
    <lineage>
        <taxon>Bacteria</taxon>
        <taxon>Bacillati</taxon>
        <taxon>Chloroflexota</taxon>
        <taxon>Anaerolineae</taxon>
        <taxon>Anaerolineales</taxon>
        <taxon>Anaerolineaceae</taxon>
        <taxon>Anaerolinea</taxon>
    </lineage>
</organism>